<dbReference type="EMBL" id="ACYT02000056">
    <property type="protein sequence ID" value="EFF79479.1"/>
    <property type="molecule type" value="Genomic_DNA"/>
</dbReference>
<dbReference type="AlphaFoldDB" id="D4U039"/>
<sequence>MQRFFREKLAQRTNKQRFSPVLGLQGELFRAPRQEREMRGELLRAQDAMTDQL</sequence>
<protein>
    <submittedName>
        <fullName evidence="1">Uncharacterized protein</fullName>
    </submittedName>
</protein>
<organism evidence="1 2">
    <name type="scientific">Schaalia odontolytica F0309</name>
    <dbReference type="NCBI Taxonomy" id="649742"/>
    <lineage>
        <taxon>Bacteria</taxon>
        <taxon>Bacillati</taxon>
        <taxon>Actinomycetota</taxon>
        <taxon>Actinomycetes</taxon>
        <taxon>Actinomycetales</taxon>
        <taxon>Actinomycetaceae</taxon>
        <taxon>Schaalia</taxon>
    </lineage>
</organism>
<name>D4U039_9ACTO</name>
<evidence type="ECO:0000313" key="2">
    <source>
        <dbReference type="Proteomes" id="UP000003150"/>
    </source>
</evidence>
<proteinExistence type="predicted"/>
<gene>
    <name evidence="1" type="ORF">HMPREF0970_01575</name>
</gene>
<dbReference type="Proteomes" id="UP000003150">
    <property type="component" value="Unassembled WGS sequence"/>
</dbReference>
<comment type="caution">
    <text evidence="1">The sequence shown here is derived from an EMBL/GenBank/DDBJ whole genome shotgun (WGS) entry which is preliminary data.</text>
</comment>
<dbReference type="HOGENOM" id="CLU_3110674_0_0_11"/>
<accession>D4U039</accession>
<reference evidence="1 2" key="1">
    <citation type="submission" date="2009-10" db="EMBL/GenBank/DDBJ databases">
        <authorList>
            <person name="Weinstock G."/>
            <person name="Sodergren E."/>
            <person name="Clifton S."/>
            <person name="Fulton L."/>
            <person name="Fulton B."/>
            <person name="Courtney L."/>
            <person name="Fronick C."/>
            <person name="Harrison M."/>
            <person name="Strong C."/>
            <person name="Farmer C."/>
            <person name="Delahaunty K."/>
            <person name="Markovic C."/>
            <person name="Hall O."/>
            <person name="Minx P."/>
            <person name="Tomlinson C."/>
            <person name="Mitreva M."/>
            <person name="Nelson J."/>
            <person name="Hou S."/>
            <person name="Wollam A."/>
            <person name="Pepin K.H."/>
            <person name="Johnson M."/>
            <person name="Bhonagiri V."/>
            <person name="Nash W.E."/>
            <person name="Warren W."/>
            <person name="Chinwalla A."/>
            <person name="Mardis E.R."/>
            <person name="Wilson R.K."/>
        </authorList>
    </citation>
    <scope>NUCLEOTIDE SEQUENCE [LARGE SCALE GENOMIC DNA]</scope>
    <source>
        <strain evidence="1 2">F0309</strain>
    </source>
</reference>
<evidence type="ECO:0000313" key="1">
    <source>
        <dbReference type="EMBL" id="EFF79479.1"/>
    </source>
</evidence>